<dbReference type="OrthoDB" id="186625at2759"/>
<dbReference type="Pfam" id="PF13202">
    <property type="entry name" value="EF-hand_5"/>
    <property type="match status" value="1"/>
</dbReference>
<keyword evidence="4" id="KW-0677">Repeat</keyword>
<sequence>MYQQGQQQQQAQGADINYLRSLFQNVDKNRSGAINALELQGALSNGTWKPFNLETVNVMIRMFDRQGRGSVSFDEFTSLWNYLTTWLNCFQSFDTDRSGSIDRQELSNALVRFGYRLGQPTVDVILMKYDRDRKGSINFDDFMLCCLGLQSLTDVFRRYDTDRDGMINIQYDEFIKAVIPLLA</sequence>
<dbReference type="Pfam" id="PF13499">
    <property type="entry name" value="EF-hand_7"/>
    <property type="match status" value="2"/>
</dbReference>
<dbReference type="AlphaFoldDB" id="A0A9J6FXQ3"/>
<dbReference type="InterPro" id="IPR002048">
    <property type="entry name" value="EF_hand_dom"/>
</dbReference>
<evidence type="ECO:0000259" key="6">
    <source>
        <dbReference type="PROSITE" id="PS50222"/>
    </source>
</evidence>
<reference evidence="7 8" key="1">
    <citation type="journal article" date="2020" name="Cell">
        <title>Large-Scale Comparative Analyses of Tick Genomes Elucidate Their Genetic Diversity and Vector Capacities.</title>
        <authorList>
            <consortium name="Tick Genome and Microbiome Consortium (TIGMIC)"/>
            <person name="Jia N."/>
            <person name="Wang J."/>
            <person name="Shi W."/>
            <person name="Du L."/>
            <person name="Sun Y."/>
            <person name="Zhan W."/>
            <person name="Jiang J.F."/>
            <person name="Wang Q."/>
            <person name="Zhang B."/>
            <person name="Ji P."/>
            <person name="Bell-Sakyi L."/>
            <person name="Cui X.M."/>
            <person name="Yuan T.T."/>
            <person name="Jiang B.G."/>
            <person name="Yang W.F."/>
            <person name="Lam T.T."/>
            <person name="Chang Q.C."/>
            <person name="Ding S.J."/>
            <person name="Wang X.J."/>
            <person name="Zhu J.G."/>
            <person name="Ruan X.D."/>
            <person name="Zhao L."/>
            <person name="Wei J.T."/>
            <person name="Ye R.Z."/>
            <person name="Que T.C."/>
            <person name="Du C.H."/>
            <person name="Zhou Y.H."/>
            <person name="Cheng J.X."/>
            <person name="Dai P.F."/>
            <person name="Guo W.B."/>
            <person name="Han X.H."/>
            <person name="Huang E.J."/>
            <person name="Li L.F."/>
            <person name="Wei W."/>
            <person name="Gao Y.C."/>
            <person name="Liu J.Z."/>
            <person name="Shao H.Z."/>
            <person name="Wang X."/>
            <person name="Wang C.C."/>
            <person name="Yang T.C."/>
            <person name="Huo Q.B."/>
            <person name="Li W."/>
            <person name="Chen H.Y."/>
            <person name="Chen S.E."/>
            <person name="Zhou L.G."/>
            <person name="Ni X.B."/>
            <person name="Tian J.H."/>
            <person name="Sheng Y."/>
            <person name="Liu T."/>
            <person name="Pan Y.S."/>
            <person name="Xia L.Y."/>
            <person name="Li J."/>
            <person name="Zhao F."/>
            <person name="Cao W.C."/>
        </authorList>
    </citation>
    <scope>NUCLEOTIDE SEQUENCE [LARGE SCALE GENOMIC DNA]</scope>
    <source>
        <strain evidence="7">HaeL-2018</strain>
    </source>
</reference>
<feature type="domain" description="EF-hand" evidence="6">
    <location>
        <begin position="117"/>
        <end position="152"/>
    </location>
</feature>
<organism evidence="7 8">
    <name type="scientific">Haemaphysalis longicornis</name>
    <name type="common">Bush tick</name>
    <dbReference type="NCBI Taxonomy" id="44386"/>
    <lineage>
        <taxon>Eukaryota</taxon>
        <taxon>Metazoa</taxon>
        <taxon>Ecdysozoa</taxon>
        <taxon>Arthropoda</taxon>
        <taxon>Chelicerata</taxon>
        <taxon>Arachnida</taxon>
        <taxon>Acari</taxon>
        <taxon>Parasitiformes</taxon>
        <taxon>Ixodida</taxon>
        <taxon>Ixodoidea</taxon>
        <taxon>Ixodidae</taxon>
        <taxon>Haemaphysalinae</taxon>
        <taxon>Haemaphysalis</taxon>
    </lineage>
</organism>
<dbReference type="PANTHER" id="PTHR46212">
    <property type="entry name" value="PEFLIN"/>
    <property type="match status" value="1"/>
</dbReference>
<keyword evidence="3" id="KW-0479">Metal-binding</keyword>
<evidence type="ECO:0000256" key="4">
    <source>
        <dbReference type="ARBA" id="ARBA00022737"/>
    </source>
</evidence>
<proteinExistence type="predicted"/>
<dbReference type="PROSITE" id="PS50222">
    <property type="entry name" value="EF_HAND_2"/>
    <property type="match status" value="3"/>
</dbReference>
<dbReference type="SUPFAM" id="SSF47473">
    <property type="entry name" value="EF-hand"/>
    <property type="match status" value="1"/>
</dbReference>
<dbReference type="OMA" id="KYRDKAT"/>
<feature type="domain" description="EF-hand" evidence="6">
    <location>
        <begin position="81"/>
        <end position="116"/>
    </location>
</feature>
<dbReference type="PANTHER" id="PTHR46212:SF3">
    <property type="entry name" value="GH27120P"/>
    <property type="match status" value="1"/>
</dbReference>
<protein>
    <recommendedName>
        <fullName evidence="6">EF-hand domain-containing protein</fullName>
    </recommendedName>
</protein>
<evidence type="ECO:0000256" key="3">
    <source>
        <dbReference type="ARBA" id="ARBA00022723"/>
    </source>
</evidence>
<name>A0A9J6FXQ3_HAELO</name>
<keyword evidence="5" id="KW-0106">Calcium</keyword>
<comment type="caution">
    <text evidence="7">The sequence shown here is derived from an EMBL/GenBank/DDBJ whole genome shotgun (WGS) entry which is preliminary data.</text>
</comment>
<feature type="domain" description="EF-hand" evidence="6">
    <location>
        <begin position="14"/>
        <end position="49"/>
    </location>
</feature>
<dbReference type="InterPro" id="IPR011992">
    <property type="entry name" value="EF-hand-dom_pair"/>
</dbReference>
<dbReference type="Proteomes" id="UP000821853">
    <property type="component" value="Chromosome 2"/>
</dbReference>
<evidence type="ECO:0000256" key="5">
    <source>
        <dbReference type="ARBA" id="ARBA00022837"/>
    </source>
</evidence>
<dbReference type="GO" id="GO:0048306">
    <property type="term" value="F:calcium-dependent protein binding"/>
    <property type="evidence" value="ECO:0007669"/>
    <property type="project" value="UniProtKB-ARBA"/>
</dbReference>
<accession>A0A9J6FXQ3</accession>
<gene>
    <name evidence="7" type="ORF">HPB48_000065</name>
</gene>
<keyword evidence="2" id="KW-0963">Cytoplasm</keyword>
<dbReference type="InterPro" id="IPR018247">
    <property type="entry name" value="EF_Hand_1_Ca_BS"/>
</dbReference>
<dbReference type="InterPro" id="IPR051426">
    <property type="entry name" value="Peflin/Sorcin_CaBP"/>
</dbReference>
<comment type="subcellular location">
    <subcellularLocation>
        <location evidence="1">Cytoplasm</location>
    </subcellularLocation>
</comment>
<evidence type="ECO:0000256" key="2">
    <source>
        <dbReference type="ARBA" id="ARBA00022490"/>
    </source>
</evidence>
<dbReference type="GO" id="GO:0005737">
    <property type="term" value="C:cytoplasm"/>
    <property type="evidence" value="ECO:0007669"/>
    <property type="project" value="UniProtKB-SubCell"/>
</dbReference>
<dbReference type="Gene3D" id="1.10.238.10">
    <property type="entry name" value="EF-hand"/>
    <property type="match status" value="1"/>
</dbReference>
<dbReference type="VEuPathDB" id="VectorBase:HLOH_041813"/>
<evidence type="ECO:0000256" key="1">
    <source>
        <dbReference type="ARBA" id="ARBA00004496"/>
    </source>
</evidence>
<dbReference type="GO" id="GO:0005509">
    <property type="term" value="F:calcium ion binding"/>
    <property type="evidence" value="ECO:0007669"/>
    <property type="project" value="InterPro"/>
</dbReference>
<dbReference type="PROSITE" id="PS00018">
    <property type="entry name" value="EF_HAND_1"/>
    <property type="match status" value="2"/>
</dbReference>
<dbReference type="EMBL" id="JABSTR010000004">
    <property type="protein sequence ID" value="KAH9366820.1"/>
    <property type="molecule type" value="Genomic_DNA"/>
</dbReference>
<evidence type="ECO:0000313" key="7">
    <source>
        <dbReference type="EMBL" id="KAH9366820.1"/>
    </source>
</evidence>
<dbReference type="SMART" id="SM00054">
    <property type="entry name" value="EFh"/>
    <property type="match status" value="5"/>
</dbReference>
<evidence type="ECO:0000313" key="8">
    <source>
        <dbReference type="Proteomes" id="UP000821853"/>
    </source>
</evidence>
<keyword evidence="8" id="KW-1185">Reference proteome</keyword>